<evidence type="ECO:0000256" key="13">
    <source>
        <dbReference type="ARBA" id="ARBA00041418"/>
    </source>
</evidence>
<feature type="transmembrane region" description="Helical" evidence="17">
    <location>
        <begin position="350"/>
        <end position="371"/>
    </location>
</feature>
<keyword evidence="2" id="KW-0328">Glycosyltransferase</keyword>
<dbReference type="GO" id="GO:0008360">
    <property type="term" value="P:regulation of cell shape"/>
    <property type="evidence" value="ECO:0007669"/>
    <property type="project" value="UniProtKB-KW"/>
</dbReference>
<dbReference type="GO" id="GO:0009252">
    <property type="term" value="P:peptidoglycan biosynthetic process"/>
    <property type="evidence" value="ECO:0007669"/>
    <property type="project" value="UniProtKB-KW"/>
</dbReference>
<dbReference type="EC" id="2.4.99.28" evidence="14"/>
<evidence type="ECO:0000256" key="11">
    <source>
        <dbReference type="ARBA" id="ARBA00038053"/>
    </source>
</evidence>
<evidence type="ECO:0000256" key="2">
    <source>
        <dbReference type="ARBA" id="ARBA00022676"/>
    </source>
</evidence>
<evidence type="ECO:0000313" key="18">
    <source>
        <dbReference type="EMBL" id="TVT37351.1"/>
    </source>
</evidence>
<keyword evidence="18" id="KW-0131">Cell cycle</keyword>
<dbReference type="AlphaFoldDB" id="A0A558BLF8"/>
<evidence type="ECO:0000313" key="19">
    <source>
        <dbReference type="Proteomes" id="UP000317624"/>
    </source>
</evidence>
<keyword evidence="8 17" id="KW-0472">Membrane</keyword>
<feature type="transmembrane region" description="Helical" evidence="17">
    <location>
        <begin position="275"/>
        <end position="301"/>
    </location>
</feature>
<evidence type="ECO:0000256" key="3">
    <source>
        <dbReference type="ARBA" id="ARBA00022679"/>
    </source>
</evidence>
<keyword evidence="3" id="KW-0808">Transferase</keyword>
<comment type="catalytic activity">
    <reaction evidence="15">
        <text>[GlcNAc-(1-&gt;4)-Mur2Ac(oyl-L-Ala-gamma-D-Glu-L-Lys-D-Ala-D-Ala)](n)-di-trans,octa-cis-undecaprenyl diphosphate + beta-D-GlcNAc-(1-&gt;4)-Mur2Ac(oyl-L-Ala-gamma-D-Glu-L-Lys-D-Ala-D-Ala)-di-trans,octa-cis-undecaprenyl diphosphate = [GlcNAc-(1-&gt;4)-Mur2Ac(oyl-L-Ala-gamma-D-Glu-L-Lys-D-Ala-D-Ala)](n+1)-di-trans,octa-cis-undecaprenyl diphosphate + di-trans,octa-cis-undecaprenyl diphosphate + H(+)</text>
        <dbReference type="Rhea" id="RHEA:23708"/>
        <dbReference type="Rhea" id="RHEA-COMP:9602"/>
        <dbReference type="Rhea" id="RHEA-COMP:9603"/>
        <dbReference type="ChEBI" id="CHEBI:15378"/>
        <dbReference type="ChEBI" id="CHEBI:58405"/>
        <dbReference type="ChEBI" id="CHEBI:60033"/>
        <dbReference type="ChEBI" id="CHEBI:78435"/>
        <dbReference type="EC" id="2.4.99.28"/>
    </reaction>
</comment>
<comment type="subcellular location">
    <subcellularLocation>
        <location evidence="1">Membrane</location>
        <topology evidence="1">Multi-pass membrane protein</topology>
    </subcellularLocation>
</comment>
<comment type="caution">
    <text evidence="18">The sequence shown here is derived from an EMBL/GenBank/DDBJ whole genome shotgun (WGS) entry which is preliminary data.</text>
</comment>
<evidence type="ECO:0000256" key="7">
    <source>
        <dbReference type="ARBA" id="ARBA00022989"/>
    </source>
</evidence>
<dbReference type="Pfam" id="PF01098">
    <property type="entry name" value="FTSW_RODA_SPOVE"/>
    <property type="match status" value="1"/>
</dbReference>
<evidence type="ECO:0000256" key="17">
    <source>
        <dbReference type="SAM" id="Phobius"/>
    </source>
</evidence>
<feature type="transmembrane region" description="Helical" evidence="17">
    <location>
        <begin position="313"/>
        <end position="338"/>
    </location>
</feature>
<organism evidence="18 19">
    <name type="scientific">Hymenobacter setariae</name>
    <dbReference type="NCBI Taxonomy" id="2594794"/>
    <lineage>
        <taxon>Bacteria</taxon>
        <taxon>Pseudomonadati</taxon>
        <taxon>Bacteroidota</taxon>
        <taxon>Cytophagia</taxon>
        <taxon>Cytophagales</taxon>
        <taxon>Hymenobacteraceae</taxon>
        <taxon>Hymenobacter</taxon>
    </lineage>
</organism>
<feature type="transmembrane region" description="Helical" evidence="17">
    <location>
        <begin position="200"/>
        <end position="218"/>
    </location>
</feature>
<dbReference type="GO" id="GO:0008955">
    <property type="term" value="F:peptidoglycan glycosyltransferase activity"/>
    <property type="evidence" value="ECO:0007669"/>
    <property type="project" value="UniProtKB-EC"/>
</dbReference>
<keyword evidence="7 17" id="KW-1133">Transmembrane helix</keyword>
<reference evidence="18 19" key="1">
    <citation type="submission" date="2019-07" db="EMBL/GenBank/DDBJ databases">
        <title>Hymenobacter sp. straun FUR1 Genome sequencing and assembly.</title>
        <authorList>
            <person name="Chhetri G."/>
        </authorList>
    </citation>
    <scope>NUCLEOTIDE SEQUENCE [LARGE SCALE GENOMIC DNA]</scope>
    <source>
        <strain evidence="18 19">Fur1</strain>
    </source>
</reference>
<evidence type="ECO:0000256" key="10">
    <source>
        <dbReference type="ARBA" id="ARBA00033270"/>
    </source>
</evidence>
<evidence type="ECO:0000256" key="15">
    <source>
        <dbReference type="ARBA" id="ARBA00049902"/>
    </source>
</evidence>
<evidence type="ECO:0000256" key="4">
    <source>
        <dbReference type="ARBA" id="ARBA00022692"/>
    </source>
</evidence>
<evidence type="ECO:0000256" key="12">
    <source>
        <dbReference type="ARBA" id="ARBA00041185"/>
    </source>
</evidence>
<name>A0A558BLF8_9BACT</name>
<dbReference type="GO" id="GO:0051301">
    <property type="term" value="P:cell division"/>
    <property type="evidence" value="ECO:0007669"/>
    <property type="project" value="UniProtKB-KW"/>
</dbReference>
<dbReference type="Proteomes" id="UP000317624">
    <property type="component" value="Unassembled WGS sequence"/>
</dbReference>
<feature type="transmembrane region" description="Helical" evidence="17">
    <location>
        <begin position="57"/>
        <end position="74"/>
    </location>
</feature>
<dbReference type="InterPro" id="IPR001182">
    <property type="entry name" value="FtsW/RodA"/>
</dbReference>
<dbReference type="GO" id="GO:0015648">
    <property type="term" value="F:lipid-linked peptidoglycan transporter activity"/>
    <property type="evidence" value="ECO:0007669"/>
    <property type="project" value="TreeGrafter"/>
</dbReference>
<proteinExistence type="inferred from homology"/>
<feature type="transmembrane region" description="Helical" evidence="17">
    <location>
        <begin position="86"/>
        <end position="105"/>
    </location>
</feature>
<dbReference type="PANTHER" id="PTHR30474:SF2">
    <property type="entry name" value="PEPTIDOGLYCAN GLYCOSYLTRANSFERASE FTSW-RELATED"/>
    <property type="match status" value="1"/>
</dbReference>
<feature type="region of interest" description="Disordered" evidence="16">
    <location>
        <begin position="380"/>
        <end position="399"/>
    </location>
</feature>
<evidence type="ECO:0000256" key="8">
    <source>
        <dbReference type="ARBA" id="ARBA00023136"/>
    </source>
</evidence>
<dbReference type="GO" id="GO:0005886">
    <property type="term" value="C:plasma membrane"/>
    <property type="evidence" value="ECO:0007669"/>
    <property type="project" value="TreeGrafter"/>
</dbReference>
<dbReference type="PANTHER" id="PTHR30474">
    <property type="entry name" value="CELL CYCLE PROTEIN"/>
    <property type="match status" value="1"/>
</dbReference>
<evidence type="ECO:0000256" key="5">
    <source>
        <dbReference type="ARBA" id="ARBA00022960"/>
    </source>
</evidence>
<dbReference type="EMBL" id="VMRJ01000007">
    <property type="protein sequence ID" value="TVT37351.1"/>
    <property type="molecule type" value="Genomic_DNA"/>
</dbReference>
<keyword evidence="5" id="KW-0133">Cell shape</keyword>
<protein>
    <recommendedName>
        <fullName evidence="12">Probable peptidoglycan glycosyltransferase FtsW</fullName>
        <ecNumber evidence="14">2.4.99.28</ecNumber>
    </recommendedName>
    <alternativeName>
        <fullName evidence="13">Cell division protein FtsW</fullName>
    </alternativeName>
    <alternativeName>
        <fullName evidence="10">Cell wall polymerase</fullName>
    </alternativeName>
    <alternativeName>
        <fullName evidence="9">Peptidoglycan polymerase</fullName>
    </alternativeName>
</protein>
<dbReference type="GO" id="GO:0032153">
    <property type="term" value="C:cell division site"/>
    <property type="evidence" value="ECO:0007669"/>
    <property type="project" value="TreeGrafter"/>
</dbReference>
<feature type="transmembrane region" description="Helical" evidence="17">
    <location>
        <begin position="160"/>
        <end position="193"/>
    </location>
</feature>
<feature type="transmembrane region" description="Helical" evidence="17">
    <location>
        <begin position="18"/>
        <end position="37"/>
    </location>
</feature>
<keyword evidence="19" id="KW-1185">Reference proteome</keyword>
<evidence type="ECO:0000256" key="9">
    <source>
        <dbReference type="ARBA" id="ARBA00032370"/>
    </source>
</evidence>
<dbReference type="RefSeq" id="WP_144852828.1">
    <property type="nucleotide sequence ID" value="NZ_VMRJ01000007.1"/>
</dbReference>
<accession>A0A558BLF8</accession>
<evidence type="ECO:0000256" key="14">
    <source>
        <dbReference type="ARBA" id="ARBA00044770"/>
    </source>
</evidence>
<keyword evidence="4 17" id="KW-0812">Transmembrane</keyword>
<evidence type="ECO:0000256" key="6">
    <source>
        <dbReference type="ARBA" id="ARBA00022984"/>
    </source>
</evidence>
<dbReference type="OrthoDB" id="9768187at2"/>
<keyword evidence="18" id="KW-0132">Cell division</keyword>
<comment type="similarity">
    <text evidence="11">Belongs to the SEDS family. FtsW subfamily.</text>
</comment>
<gene>
    <name evidence="18" type="ORF">FNT36_23370</name>
</gene>
<evidence type="ECO:0000256" key="1">
    <source>
        <dbReference type="ARBA" id="ARBA00004141"/>
    </source>
</evidence>
<evidence type="ECO:0000256" key="16">
    <source>
        <dbReference type="SAM" id="MobiDB-lite"/>
    </source>
</evidence>
<keyword evidence="6" id="KW-0573">Peptidoglycan synthesis</keyword>
<sequence length="399" mass="43460">MQATRLTWLQRNLKGDPILWAIVILFSLISIAVVYSATGTLAYRQELHGRGGSVEGIALKHTSLILVGLGLMWLAHRIDYRHYSRLSLYALLLSVPLLLYTYFFGGTTFNDASRWLTIPVINQTFQPSDLAKLALITHLASMLSRRQQHINDFWSTLFPVMLWVGVICGLIILSNASTAVLLFLTCLLLMFIGRVPMKHMVLMVAIGITLGGAGLWAGQRLGTVISRVSNFTDAKKKPQFQLEHSFIAIATGGVSGKGPGKSTERNIMPHPYSDFIYAIIIEEYGMIGGLFVLFLYLAFLYRGLKTVMNSHGAFGGLLSAGLCFSLVLQAMVNMGVAVGLGPVTGLPLPLLSMGGTSLIFTGLSIGIILAVSRGEREIRPMTGEDPGAARIPSKRAQYA</sequence>